<organism evidence="2 3">
    <name type="scientific">Planktothrix tepida PCC 9214</name>
    <dbReference type="NCBI Taxonomy" id="671072"/>
    <lineage>
        <taxon>Bacteria</taxon>
        <taxon>Bacillati</taxon>
        <taxon>Cyanobacteriota</taxon>
        <taxon>Cyanophyceae</taxon>
        <taxon>Oscillatoriophycideae</taxon>
        <taxon>Oscillatoriales</taxon>
        <taxon>Microcoleaceae</taxon>
        <taxon>Planktothrix</taxon>
    </lineage>
</organism>
<reference evidence="3" key="1">
    <citation type="submission" date="2015-10" db="EMBL/GenBank/DDBJ databases">
        <authorList>
            <person name="Regsiter A."/>
            <person name="william w."/>
        </authorList>
    </citation>
    <scope>NUCLEOTIDE SEQUENCE [LARGE SCALE GENOMIC DNA]</scope>
</reference>
<dbReference type="RefSeq" id="WP_072716926.1">
    <property type="nucleotide sequence ID" value="NZ_LN889760.1"/>
</dbReference>
<name>A0A1J1LHL0_9CYAN</name>
<dbReference type="EMBL" id="CZDF01000144">
    <property type="protein sequence ID" value="CUR32007.1"/>
    <property type="molecule type" value="Genomic_DNA"/>
</dbReference>
<dbReference type="Proteomes" id="UP000184315">
    <property type="component" value="Unassembled WGS sequence"/>
</dbReference>
<keyword evidence="3" id="KW-1185">Reference proteome</keyword>
<evidence type="ECO:0000313" key="2">
    <source>
        <dbReference type="EMBL" id="CUR32007.1"/>
    </source>
</evidence>
<dbReference type="STRING" id="671072.PL921440033"/>
<protein>
    <submittedName>
        <fullName evidence="2">Uncharacterized protein</fullName>
    </submittedName>
</protein>
<evidence type="ECO:0000313" key="3">
    <source>
        <dbReference type="Proteomes" id="UP000184315"/>
    </source>
</evidence>
<gene>
    <name evidence="2" type="ORF">PL921440033</name>
</gene>
<proteinExistence type="predicted"/>
<evidence type="ECO:0000256" key="1">
    <source>
        <dbReference type="SAM" id="MobiDB-lite"/>
    </source>
</evidence>
<feature type="compositionally biased region" description="Pro residues" evidence="1">
    <location>
        <begin position="60"/>
        <end position="72"/>
    </location>
</feature>
<feature type="region of interest" description="Disordered" evidence="1">
    <location>
        <begin position="55"/>
        <end position="89"/>
    </location>
</feature>
<dbReference type="OrthoDB" id="511601at2"/>
<dbReference type="AlphaFoldDB" id="A0A1J1LHL0"/>
<accession>A0A1J1LHL0</accession>
<sequence length="202" mass="22348">MKAKLYPAFLITGTILLTLISLRQFLFRYCVQSTERKSSEQVALSLSAPLSTTFPKTSIPAPPASERPPVPSPKLGNNPPKLSPPAISTNHHQGSFRVSNLTEHPVRVALLTRSSVGNTEPVHWDFAPEEGSQEGLILSLPEKDLILKSGDILIVFAPDGSRYYWGPYIVGETPFPVWKPESKEWQLVIQPTRTLDEFSSGK</sequence>